<reference evidence="2" key="1">
    <citation type="journal article" date="2022" name="Mol. Ecol. Resour.">
        <title>The genomes of chicory, endive, great burdock and yacon provide insights into Asteraceae palaeo-polyploidization history and plant inulin production.</title>
        <authorList>
            <person name="Fan W."/>
            <person name="Wang S."/>
            <person name="Wang H."/>
            <person name="Wang A."/>
            <person name="Jiang F."/>
            <person name="Liu H."/>
            <person name="Zhao H."/>
            <person name="Xu D."/>
            <person name="Zhang Y."/>
        </authorList>
    </citation>
    <scope>NUCLEOTIDE SEQUENCE [LARGE SCALE GENOMIC DNA]</scope>
    <source>
        <strain evidence="2">cv. Yunnan</strain>
    </source>
</reference>
<evidence type="ECO:0000313" key="2">
    <source>
        <dbReference type="Proteomes" id="UP001056120"/>
    </source>
</evidence>
<dbReference type="EMBL" id="CM042019">
    <property type="protein sequence ID" value="KAI3824834.1"/>
    <property type="molecule type" value="Genomic_DNA"/>
</dbReference>
<name>A0ACB9JXS0_9ASTR</name>
<sequence length="234" mass="26923">MTEEAVLLDRFVDMEPYQHCGIDWGLMEELGQLQRLQEYIDARWTAALACDAIQYRELTVEFHSTFWGRRGGPEARLELGPYISRLEECLGFFDRYPGHLLTPGPDTIPYGLYELRLAGIVMMDDPSWFMEIRQGPNVPPPTGMPAEQAVQMGAPTPCKRILHHIERPQVQNPLRVRPPAPLTLEELRDQLFDRLHRQDAAIRYIMQHQGIEIPPFFRAPDQHQPDQLDTGGDP</sequence>
<gene>
    <name evidence="1" type="ORF">L1987_06305</name>
</gene>
<comment type="caution">
    <text evidence="1">The sequence shown here is derived from an EMBL/GenBank/DDBJ whole genome shotgun (WGS) entry which is preliminary data.</text>
</comment>
<reference evidence="1 2" key="2">
    <citation type="journal article" date="2022" name="Mol. Ecol. Resour.">
        <title>The genomes of chicory, endive, great burdock and yacon provide insights into Asteraceae paleo-polyploidization history and plant inulin production.</title>
        <authorList>
            <person name="Fan W."/>
            <person name="Wang S."/>
            <person name="Wang H."/>
            <person name="Wang A."/>
            <person name="Jiang F."/>
            <person name="Liu H."/>
            <person name="Zhao H."/>
            <person name="Xu D."/>
            <person name="Zhang Y."/>
        </authorList>
    </citation>
    <scope>NUCLEOTIDE SEQUENCE [LARGE SCALE GENOMIC DNA]</scope>
    <source>
        <strain evidence="2">cv. Yunnan</strain>
        <tissue evidence="1">Leaves</tissue>
    </source>
</reference>
<proteinExistence type="predicted"/>
<accession>A0ACB9JXS0</accession>
<evidence type="ECO:0000313" key="1">
    <source>
        <dbReference type="EMBL" id="KAI3824834.1"/>
    </source>
</evidence>
<organism evidence="1 2">
    <name type="scientific">Smallanthus sonchifolius</name>
    <dbReference type="NCBI Taxonomy" id="185202"/>
    <lineage>
        <taxon>Eukaryota</taxon>
        <taxon>Viridiplantae</taxon>
        <taxon>Streptophyta</taxon>
        <taxon>Embryophyta</taxon>
        <taxon>Tracheophyta</taxon>
        <taxon>Spermatophyta</taxon>
        <taxon>Magnoliopsida</taxon>
        <taxon>eudicotyledons</taxon>
        <taxon>Gunneridae</taxon>
        <taxon>Pentapetalae</taxon>
        <taxon>asterids</taxon>
        <taxon>campanulids</taxon>
        <taxon>Asterales</taxon>
        <taxon>Asteraceae</taxon>
        <taxon>Asteroideae</taxon>
        <taxon>Heliantheae alliance</taxon>
        <taxon>Millerieae</taxon>
        <taxon>Smallanthus</taxon>
    </lineage>
</organism>
<protein>
    <submittedName>
        <fullName evidence="1">Uncharacterized protein</fullName>
    </submittedName>
</protein>
<keyword evidence="2" id="KW-1185">Reference proteome</keyword>
<dbReference type="Proteomes" id="UP001056120">
    <property type="component" value="Linkage Group LG02"/>
</dbReference>